<protein>
    <submittedName>
        <fullName evidence="2">DUF2194 domain-containing protein</fullName>
    </submittedName>
</protein>
<proteinExistence type="predicted"/>
<dbReference type="Gene3D" id="3.20.20.370">
    <property type="entry name" value="Glycoside hydrolase/deacetylase"/>
    <property type="match status" value="1"/>
</dbReference>
<keyword evidence="1" id="KW-0812">Transmembrane</keyword>
<reference evidence="3" key="1">
    <citation type="journal article" date="2019" name="Int. J. Syst. Evol. Microbiol.">
        <title>The Global Catalogue of Microorganisms (GCM) 10K type strain sequencing project: providing services to taxonomists for standard genome sequencing and annotation.</title>
        <authorList>
            <consortium name="The Broad Institute Genomics Platform"/>
            <consortium name="The Broad Institute Genome Sequencing Center for Infectious Disease"/>
            <person name="Wu L."/>
            <person name="Ma J."/>
        </authorList>
    </citation>
    <scope>NUCLEOTIDE SEQUENCE [LARGE SCALE GENOMIC DNA]</scope>
    <source>
        <strain evidence="3">KCTC 33676</strain>
    </source>
</reference>
<dbReference type="Pfam" id="PF09960">
    <property type="entry name" value="DUF2194"/>
    <property type="match status" value="2"/>
</dbReference>
<dbReference type="InterPro" id="IPR029062">
    <property type="entry name" value="Class_I_gatase-like"/>
</dbReference>
<dbReference type="EMBL" id="JBHUMM010000005">
    <property type="protein sequence ID" value="MFD2670722.1"/>
    <property type="molecule type" value="Genomic_DNA"/>
</dbReference>
<keyword evidence="1" id="KW-1133">Transmembrane helix</keyword>
<dbReference type="CDD" id="cd10924">
    <property type="entry name" value="CE4_COG4878"/>
    <property type="match status" value="1"/>
</dbReference>
<dbReference type="Proteomes" id="UP001597497">
    <property type="component" value="Unassembled WGS sequence"/>
</dbReference>
<feature type="transmembrane region" description="Helical" evidence="1">
    <location>
        <begin position="12"/>
        <end position="30"/>
    </location>
</feature>
<keyword evidence="1" id="KW-0472">Membrane</keyword>
<dbReference type="RefSeq" id="WP_379928146.1">
    <property type="nucleotide sequence ID" value="NZ_JBHUMM010000005.1"/>
</dbReference>
<evidence type="ECO:0000313" key="2">
    <source>
        <dbReference type="EMBL" id="MFD2670722.1"/>
    </source>
</evidence>
<dbReference type="InterPro" id="IPR011330">
    <property type="entry name" value="Glyco_hydro/deAcase_b/a-brl"/>
</dbReference>
<dbReference type="InterPro" id="IPR018695">
    <property type="entry name" value="DUF2194"/>
</dbReference>
<keyword evidence="3" id="KW-1185">Reference proteome</keyword>
<comment type="caution">
    <text evidence="2">The sequence shown here is derived from an EMBL/GenBank/DDBJ whole genome shotgun (WGS) entry which is preliminary data.</text>
</comment>
<accession>A0ABW5R9D0</accession>
<organism evidence="2 3">
    <name type="scientific">Marinicrinis sediminis</name>
    <dbReference type="NCBI Taxonomy" id="1652465"/>
    <lineage>
        <taxon>Bacteria</taxon>
        <taxon>Bacillati</taxon>
        <taxon>Bacillota</taxon>
        <taxon>Bacilli</taxon>
        <taxon>Bacillales</taxon>
        <taxon>Paenibacillaceae</taxon>
    </lineage>
</organism>
<name>A0ABW5R9D0_9BACL</name>
<sequence length="631" mass="72814">MSKIKRNLESKNIWIMVAIVLILILIIELSRSSYLITWNDQLNKIERYHPDKVVHALSGEEKEEMATIQQRYAIIHQPGHPYSDAATEHVEQVMSYMKKSTQLVPVTELASFNPASYDMLIITSPDVTEYWGLTELIAYVQDGGDVFFTDLPARNDQFHGLYRFLGMYDYGEWMETTGVSFAKNILLNMAGTSFQEAFLLNVSLNVYLDKETEVWMTSNDNIPLLWHTPYGEGSFTVFNGQILQEKLSRGLIAGTLSFIQPDFIYPILNAKIMYLDDFPAPYSGVIDRKNKSQQGSLQIYDHYGRAMTRFIKEIWWPDIIAMGDRYNLKYTSVFIQSYQNQVEPPFSSPVDENMSNLVIYGRDILKQGGEIGLHGYNHQSLVTSKRIANFFDYKSWKSEAEMSLAIKEALQHFRRSFPDYAIQTYVPPSNALDETGRDALKASWPELTNIASLYNEDYSRTAYIQEYEVAEDGLIELPRLTSGFENSEFNQWSAINGLTTIGIFSHFFHPDDITDFDHRNAERKSWDDLKADFEAFISLFSNQYPWLNPMTSAEAAIALEKHLETEVYFHQTNERIQIYLNDFSEQQTMTFILRTDKEIREAIDCTVQKIDDQTYLVETTKAKSEIKLVVS</sequence>
<evidence type="ECO:0000256" key="1">
    <source>
        <dbReference type="SAM" id="Phobius"/>
    </source>
</evidence>
<gene>
    <name evidence="2" type="ORF">ACFSUC_03745</name>
</gene>
<evidence type="ECO:0000313" key="3">
    <source>
        <dbReference type="Proteomes" id="UP001597497"/>
    </source>
</evidence>
<dbReference type="SUPFAM" id="SSF88713">
    <property type="entry name" value="Glycoside hydrolase/deacetylase"/>
    <property type="match status" value="1"/>
</dbReference>
<dbReference type="SUPFAM" id="SSF52317">
    <property type="entry name" value="Class I glutamine amidotransferase-like"/>
    <property type="match status" value="1"/>
</dbReference>